<dbReference type="PANTHER" id="PTHR36486:SF4">
    <property type="entry name" value="PH DOMAIN-CONTAINING PROTEIN"/>
    <property type="match status" value="1"/>
</dbReference>
<feature type="transmembrane region" description="Helical" evidence="7">
    <location>
        <begin position="584"/>
        <end position="604"/>
    </location>
</feature>
<reference evidence="8" key="2">
    <citation type="submission" date="2020-08" db="EMBL/GenBank/DDBJ databases">
        <title>Plant Genome Project.</title>
        <authorList>
            <person name="Zhang R.-G."/>
        </authorList>
    </citation>
    <scope>NUCLEOTIDE SEQUENCE</scope>
    <source>
        <strain evidence="8">Huo1</strain>
        <tissue evidence="8">Leaf</tissue>
    </source>
</reference>
<dbReference type="EMBL" id="PNBA02000015">
    <property type="protein sequence ID" value="KAG6398480.1"/>
    <property type="molecule type" value="Genomic_DNA"/>
</dbReference>
<protein>
    <recommendedName>
        <fullName evidence="10">Extra-large guanine nucleotide-binding protein 1</fullName>
    </recommendedName>
</protein>
<dbReference type="PROSITE" id="PS51882">
    <property type="entry name" value="G_ALPHA"/>
    <property type="match status" value="1"/>
</dbReference>
<keyword evidence="7" id="KW-0812">Transmembrane</keyword>
<evidence type="ECO:0000256" key="1">
    <source>
        <dbReference type="ARBA" id="ARBA00022723"/>
    </source>
</evidence>
<gene>
    <name evidence="8" type="ORF">SASPL_139942</name>
</gene>
<dbReference type="GO" id="GO:0003924">
    <property type="term" value="F:GTPase activity"/>
    <property type="evidence" value="ECO:0007669"/>
    <property type="project" value="InterPro"/>
</dbReference>
<dbReference type="InterPro" id="IPR001019">
    <property type="entry name" value="Gprotein_alpha_su"/>
</dbReference>
<reference evidence="8" key="1">
    <citation type="submission" date="2018-01" db="EMBL/GenBank/DDBJ databases">
        <authorList>
            <person name="Mao J.F."/>
        </authorList>
    </citation>
    <scope>NUCLEOTIDE SEQUENCE</scope>
    <source>
        <strain evidence="8">Huo1</strain>
        <tissue evidence="8">Leaf</tissue>
    </source>
</reference>
<dbReference type="AlphaFoldDB" id="A0A8X8WPZ3"/>
<dbReference type="InterPro" id="IPR053057">
    <property type="entry name" value="XLG_GTP-binding"/>
</dbReference>
<dbReference type="SMART" id="SM00275">
    <property type="entry name" value="G_alpha"/>
    <property type="match status" value="1"/>
</dbReference>
<dbReference type="PANTHER" id="PTHR36486">
    <property type="entry name" value="OS01G0977800 PROTEIN"/>
    <property type="match status" value="1"/>
</dbReference>
<evidence type="ECO:0000256" key="2">
    <source>
        <dbReference type="ARBA" id="ARBA00022741"/>
    </source>
</evidence>
<organism evidence="8">
    <name type="scientific">Salvia splendens</name>
    <name type="common">Scarlet sage</name>
    <dbReference type="NCBI Taxonomy" id="180675"/>
    <lineage>
        <taxon>Eukaryota</taxon>
        <taxon>Viridiplantae</taxon>
        <taxon>Streptophyta</taxon>
        <taxon>Embryophyta</taxon>
        <taxon>Tracheophyta</taxon>
        <taxon>Spermatophyta</taxon>
        <taxon>Magnoliopsida</taxon>
        <taxon>eudicotyledons</taxon>
        <taxon>Gunneridae</taxon>
        <taxon>Pentapetalae</taxon>
        <taxon>asterids</taxon>
        <taxon>lamiids</taxon>
        <taxon>Lamiales</taxon>
        <taxon>Lamiaceae</taxon>
        <taxon>Nepetoideae</taxon>
        <taxon>Mentheae</taxon>
        <taxon>Salviinae</taxon>
        <taxon>Salvia</taxon>
        <taxon>Salvia subgen. Calosphace</taxon>
        <taxon>core Calosphace</taxon>
    </lineage>
</organism>
<accession>A0A8X8WPZ3</accession>
<keyword evidence="4" id="KW-0807">Transducer</keyword>
<evidence type="ECO:0000256" key="3">
    <source>
        <dbReference type="ARBA" id="ARBA00023134"/>
    </source>
</evidence>
<keyword evidence="1" id="KW-0479">Metal-binding</keyword>
<keyword evidence="7" id="KW-0472">Membrane</keyword>
<evidence type="ECO:0000313" key="8">
    <source>
        <dbReference type="EMBL" id="KAG6398480.1"/>
    </source>
</evidence>
<evidence type="ECO:0008006" key="10">
    <source>
        <dbReference type="Google" id="ProtNLM"/>
    </source>
</evidence>
<dbReference type="InterPro" id="IPR011025">
    <property type="entry name" value="GproteinA_insert"/>
</dbReference>
<evidence type="ECO:0000256" key="6">
    <source>
        <dbReference type="SAM" id="MobiDB-lite"/>
    </source>
</evidence>
<keyword evidence="9" id="KW-1185">Reference proteome</keyword>
<dbReference type="GO" id="GO:0031683">
    <property type="term" value="F:G-protein beta/gamma-subunit complex binding"/>
    <property type="evidence" value="ECO:0007669"/>
    <property type="project" value="InterPro"/>
</dbReference>
<keyword evidence="3 5" id="KW-0342">GTP-binding</keyword>
<dbReference type="FunFam" id="3.40.50.300:FF:000692">
    <property type="entry name" value="Guanine nucleotide-binding protein subunit alpha"/>
    <property type="match status" value="1"/>
</dbReference>
<dbReference type="GO" id="GO:0005525">
    <property type="term" value="F:GTP binding"/>
    <property type="evidence" value="ECO:0007669"/>
    <property type="project" value="UniProtKB-KW"/>
</dbReference>
<dbReference type="InterPro" id="IPR027417">
    <property type="entry name" value="P-loop_NTPase"/>
</dbReference>
<evidence type="ECO:0000256" key="5">
    <source>
        <dbReference type="PIRSR" id="PIRSR601019-1"/>
    </source>
</evidence>
<dbReference type="Gene3D" id="1.10.400.10">
    <property type="entry name" value="GI Alpha 1, domain 2-like"/>
    <property type="match status" value="1"/>
</dbReference>
<dbReference type="SUPFAM" id="SSF47895">
    <property type="entry name" value="Transducin (alpha subunit), insertion domain"/>
    <property type="match status" value="1"/>
</dbReference>
<keyword evidence="7" id="KW-1133">Transmembrane helix</keyword>
<feature type="binding site" evidence="5">
    <location>
        <begin position="912"/>
        <end position="915"/>
    </location>
    <ligand>
        <name>GTP</name>
        <dbReference type="ChEBI" id="CHEBI:37565"/>
    </ligand>
</feature>
<dbReference type="Gene3D" id="3.40.50.300">
    <property type="entry name" value="P-loop containing nucleotide triphosphate hydrolases"/>
    <property type="match status" value="1"/>
</dbReference>
<dbReference type="PRINTS" id="PR00318">
    <property type="entry name" value="GPROTEINA"/>
</dbReference>
<dbReference type="GO" id="GO:0007186">
    <property type="term" value="P:G protein-coupled receptor signaling pathway"/>
    <property type="evidence" value="ECO:0007669"/>
    <property type="project" value="InterPro"/>
</dbReference>
<evidence type="ECO:0000313" key="9">
    <source>
        <dbReference type="Proteomes" id="UP000298416"/>
    </source>
</evidence>
<feature type="region of interest" description="Disordered" evidence="6">
    <location>
        <begin position="657"/>
        <end position="682"/>
    </location>
</feature>
<dbReference type="SUPFAM" id="SSF52540">
    <property type="entry name" value="P-loop containing nucleoside triphosphate hydrolases"/>
    <property type="match status" value="1"/>
</dbReference>
<sequence length="1028" mass="114257">MSLEVATVVEDAVEYSFAMEYHGPPITRELPRAVPINVDRIPVASVVSPLPFPDTLSLPVVQPISAADIIGKKLIKDLKLSSSSAELLTVSPTSVIAFESQNNEVSEGSYSKELGLGTETSVSPSSIINASVESETENRNSNDVCALSGELSSEFECCNRDDVLSGVNEMGYSSISHDEFVGGVGSSGVLGSSDSFEKSMEFSGSLRKSRLSSAYKDTLDFNESNRTDWESNESVLSADYLSSRVSSRKFGDGNQDSGGGDVRRAPVVTFCDIESDDENVNDDYSRSEPEVVRMKKEPAAKVRKGACYRCLKGNRFTEKEVCMVCDAKYCNNCVLRAMGSMPEGRKCVTCIGYPISESKRVSLGKCSRMLKRLLNDLEVKQIMKAEKFCEVNQLPPEYMSVNGRPLYHDELVMLQSCSNPPKKLKPGNYWYDKVSGLWGKEGQKPIQIITPHLNVGGPVKADASNGNTQVYINGREITKVELRMLKLAGVQCAGNPHFWVNEDGSYQEEGQKNTKGFIWGKAGTKLLCAVLSLPVPSKSSDPCGEQISSSISRSMPDYLEQRAIQKLLLIGYSGSGTSTIFKQAFGMVVFIIGGVFYVFGLMLISVRFAEGLARILYKDIPFSEDEREHITLVIQSHVYNYIGILLEGRERFEEESLHEVRQHQSCDGPDATTPAGDVDGNGEDTPYSIGPRLKAFSDWLLKIMASGSLEAIFPAASREYAPLVEELCSSAAFKATYKRRHELESLPSISSYFLEQARLFTIVHVALSNPQVILNEMKHSHAVEILKPDYKPSDVDILYAEHVTSSNGLECVDFSFPEPVYDGDDSGDLRDPLLRYQLIRLQAKGFGENCKWLEMLEDVRIVIFCVSLSDYDQFALDADGNRVNKMMLSKKFFENMVTHPTFDQMEFLLLLNKFDSFEEKIEQVPLTKCEWFDDFLPVISRNRSNSNNSNHPTLGQLGFHYVAVKFKRLFAALTGRKLYASAVKALDPTSVDTALKYAREVLNWDEERPNVSLSEYSIYSTEASSFSH</sequence>
<keyword evidence="2 5" id="KW-0547">Nucleotide-binding</keyword>
<evidence type="ECO:0000256" key="4">
    <source>
        <dbReference type="ARBA" id="ARBA00023224"/>
    </source>
</evidence>
<proteinExistence type="predicted"/>
<comment type="caution">
    <text evidence="8">The sequence shown here is derived from an EMBL/GenBank/DDBJ whole genome shotgun (WGS) entry which is preliminary data.</text>
</comment>
<dbReference type="Pfam" id="PF00503">
    <property type="entry name" value="G-alpha"/>
    <property type="match status" value="1"/>
</dbReference>
<name>A0A8X8WPZ3_SALSN</name>
<dbReference type="Proteomes" id="UP000298416">
    <property type="component" value="Unassembled WGS sequence"/>
</dbReference>
<evidence type="ECO:0000256" key="7">
    <source>
        <dbReference type="SAM" id="Phobius"/>
    </source>
</evidence>
<dbReference type="GO" id="GO:0046872">
    <property type="term" value="F:metal ion binding"/>
    <property type="evidence" value="ECO:0007669"/>
    <property type="project" value="UniProtKB-KW"/>
</dbReference>